<accession>A0A2N9GPN6</accession>
<proteinExistence type="predicted"/>
<dbReference type="InterPro" id="IPR001810">
    <property type="entry name" value="F-box_dom"/>
</dbReference>
<dbReference type="Gene3D" id="1.20.1280.50">
    <property type="match status" value="1"/>
</dbReference>
<evidence type="ECO:0000256" key="1">
    <source>
        <dbReference type="SAM" id="MobiDB-lite"/>
    </source>
</evidence>
<organism evidence="3">
    <name type="scientific">Fagus sylvatica</name>
    <name type="common">Beechnut</name>
    <dbReference type="NCBI Taxonomy" id="28930"/>
    <lineage>
        <taxon>Eukaryota</taxon>
        <taxon>Viridiplantae</taxon>
        <taxon>Streptophyta</taxon>
        <taxon>Embryophyta</taxon>
        <taxon>Tracheophyta</taxon>
        <taxon>Spermatophyta</taxon>
        <taxon>Magnoliopsida</taxon>
        <taxon>eudicotyledons</taxon>
        <taxon>Gunneridae</taxon>
        <taxon>Pentapetalae</taxon>
        <taxon>rosids</taxon>
        <taxon>fabids</taxon>
        <taxon>Fagales</taxon>
        <taxon>Fagaceae</taxon>
        <taxon>Fagus</taxon>
    </lineage>
</organism>
<dbReference type="AlphaFoldDB" id="A0A2N9GPN6"/>
<evidence type="ECO:0000259" key="2">
    <source>
        <dbReference type="PROSITE" id="PS50181"/>
    </source>
</evidence>
<dbReference type="InterPro" id="IPR055357">
    <property type="entry name" value="LRR_At1g61320_AtMIF1"/>
</dbReference>
<dbReference type="InterPro" id="IPR053781">
    <property type="entry name" value="F-box_AtFBL13-like"/>
</dbReference>
<dbReference type="InterPro" id="IPR036047">
    <property type="entry name" value="F-box-like_dom_sf"/>
</dbReference>
<dbReference type="SUPFAM" id="SSF52047">
    <property type="entry name" value="RNI-like"/>
    <property type="match status" value="1"/>
</dbReference>
<dbReference type="SMART" id="SM00579">
    <property type="entry name" value="FBD"/>
    <property type="match status" value="1"/>
</dbReference>
<dbReference type="Pfam" id="PF00646">
    <property type="entry name" value="F-box"/>
    <property type="match status" value="1"/>
</dbReference>
<dbReference type="InterPro" id="IPR050232">
    <property type="entry name" value="FBL13/AtMIF1-like"/>
</dbReference>
<dbReference type="SUPFAM" id="SSF81383">
    <property type="entry name" value="F-box domain"/>
    <property type="match status" value="1"/>
</dbReference>
<dbReference type="Gene3D" id="3.80.10.10">
    <property type="entry name" value="Ribonuclease Inhibitor"/>
    <property type="match status" value="1"/>
</dbReference>
<dbReference type="PANTHER" id="PTHR31900">
    <property type="entry name" value="F-BOX/RNI SUPERFAMILY PROTEIN-RELATED"/>
    <property type="match status" value="1"/>
</dbReference>
<evidence type="ECO:0000313" key="3">
    <source>
        <dbReference type="EMBL" id="SPD01291.1"/>
    </source>
</evidence>
<dbReference type="CDD" id="cd22160">
    <property type="entry name" value="F-box_AtFBL13-like"/>
    <property type="match status" value="1"/>
</dbReference>
<dbReference type="EMBL" id="OIVN01002179">
    <property type="protein sequence ID" value="SPD01291.1"/>
    <property type="molecule type" value="Genomic_DNA"/>
</dbReference>
<name>A0A2N9GPN6_FAGSY</name>
<feature type="region of interest" description="Disordered" evidence="1">
    <location>
        <begin position="1"/>
        <end position="64"/>
    </location>
</feature>
<gene>
    <name evidence="3" type="ORF">FSB_LOCUS29173</name>
</gene>
<protein>
    <recommendedName>
        <fullName evidence="2">F-box domain-containing protein</fullName>
    </recommendedName>
</protein>
<dbReference type="PROSITE" id="PS50181">
    <property type="entry name" value="FBOX"/>
    <property type="match status" value="1"/>
</dbReference>
<dbReference type="PANTHER" id="PTHR31900:SF32">
    <property type="entry name" value="F-BOX_RNI_FBD-LIKE DOMAIN PROTEIN"/>
    <property type="match status" value="1"/>
</dbReference>
<feature type="domain" description="F-box" evidence="2">
    <location>
        <begin position="63"/>
        <end position="116"/>
    </location>
</feature>
<reference evidence="3" key="1">
    <citation type="submission" date="2018-02" db="EMBL/GenBank/DDBJ databases">
        <authorList>
            <person name="Cohen D.B."/>
            <person name="Kent A.D."/>
        </authorList>
    </citation>
    <scope>NUCLEOTIDE SEQUENCE</scope>
</reference>
<dbReference type="Pfam" id="PF23622">
    <property type="entry name" value="LRR_At1g61320_AtMIF1"/>
    <property type="match status" value="1"/>
</dbReference>
<feature type="compositionally biased region" description="Polar residues" evidence="1">
    <location>
        <begin position="20"/>
        <end position="32"/>
    </location>
</feature>
<dbReference type="InterPro" id="IPR006566">
    <property type="entry name" value="FBD"/>
</dbReference>
<dbReference type="SMART" id="SM00256">
    <property type="entry name" value="FBOX"/>
    <property type="match status" value="1"/>
</dbReference>
<sequence>MAEESYGSRSSTSREDNHSSDNNSRQYTNPNSWEEKEDIYRRKRRKYNESISDDSDHDEGPRQDRISALPDSILLCILSSLPTKDAIQTGVLSKRWAYLWTSVPSLSFTNEYWGNADDFASAVDNTLILHRATKLTNFSVVTDYDSGLKPRLDLWVRFTTTAKVDKLMLSLSSNPYSTHSKAYVLPQHLYANEFVSELEFNFCKIKPSGVVNLSSLKRLCIGDTKIDDDAIKKVVMGSPRLEYLGLYNCCQVNRLEIVSESVKKLVIRDYYMRSSVVKYGLELEIVAPKIESLEILGSFTEKKFRIKDVSSLVEAKLDFNISTYVHIYEEDDYLGYQETVRELLQSLRHVNELTVGRWCLMVLSIMSVKHLPSPLSKCKCLTMKTCMNKSDLLGIASLLQSSPYVETLVIDIESSYLPMFQHLENYYCCCSGNYDEVSHWKSKEIYLMSLLLRLKTVKIFGFGEGVLYIKEVFILVVQFLLENAKVLEKMVFCEPRVKQNQTFNMLQEFLQVAQKLLSFPRSSPSAVVMFPYQ</sequence>
<dbReference type="InterPro" id="IPR032675">
    <property type="entry name" value="LRR_dom_sf"/>
</dbReference>